<dbReference type="AlphaFoldDB" id="A0AAD7X5G8"/>
<evidence type="ECO:0000313" key="1">
    <source>
        <dbReference type="EMBL" id="KAJ8455639.1"/>
    </source>
</evidence>
<dbReference type="EMBL" id="JAPEVG010000748">
    <property type="protein sequence ID" value="KAJ8455639.1"/>
    <property type="molecule type" value="Genomic_DNA"/>
</dbReference>
<accession>A0AAD7X5G8</accession>
<reference evidence="1" key="1">
    <citation type="submission" date="2022-11" db="EMBL/GenBank/DDBJ databases">
        <title>Genome Sequence of Cubamyces cubensis.</title>
        <authorList>
            <person name="Buettner E."/>
        </authorList>
    </citation>
    <scope>NUCLEOTIDE SEQUENCE</scope>
    <source>
        <strain evidence="1">MPL-01</strain>
    </source>
</reference>
<gene>
    <name evidence="1" type="ORF">ONZ51_g12375</name>
</gene>
<evidence type="ECO:0000313" key="2">
    <source>
        <dbReference type="Proteomes" id="UP001215151"/>
    </source>
</evidence>
<keyword evidence="2" id="KW-1185">Reference proteome</keyword>
<sequence>MDLPKHIILLGLRPFKVTLFVSAGLWQRAAAEVALDFTAKENELFSKLRVAPLPEGENPLDSTTYEVFLASEPLLFRENLPMIFAVNAFKTLIGLKAILGSKVYNWMAASTSSTFVWYAEDYVSRANELSARTGIPFDVAAHQLLMKPTGRVLYSPCLPPMYDHELRPQALPTPPEFCGRILIHGPSVVRDTDGIITFDAAHYFPEATAAMRAWLATTFRKIVYAGLRVRLNDGQDLGDETISGIMRLCLEPFKPINCPTWDHDTEARRIQPCVCVWLTAAEGYPSASCAFVPSDLLPPLTTRPRLPAGVSLTRGTTPCSSASSHTFPSDQSANAIHITQPCETVAVVCQEFYAVIRGVFGPEGEEKRAWLDGLSETLASAWREDSVAQTEVETFLDAFAE</sequence>
<comment type="caution">
    <text evidence="1">The sequence shown here is derived from an EMBL/GenBank/DDBJ whole genome shotgun (WGS) entry which is preliminary data.</text>
</comment>
<protein>
    <submittedName>
        <fullName evidence="1">Uncharacterized protein</fullName>
    </submittedName>
</protein>
<dbReference type="Proteomes" id="UP001215151">
    <property type="component" value="Unassembled WGS sequence"/>
</dbReference>
<proteinExistence type="predicted"/>
<name>A0AAD7X5G8_9APHY</name>
<organism evidence="1 2">
    <name type="scientific">Trametes cubensis</name>
    <dbReference type="NCBI Taxonomy" id="1111947"/>
    <lineage>
        <taxon>Eukaryota</taxon>
        <taxon>Fungi</taxon>
        <taxon>Dikarya</taxon>
        <taxon>Basidiomycota</taxon>
        <taxon>Agaricomycotina</taxon>
        <taxon>Agaricomycetes</taxon>
        <taxon>Polyporales</taxon>
        <taxon>Polyporaceae</taxon>
        <taxon>Trametes</taxon>
    </lineage>
</organism>